<dbReference type="InterPro" id="IPR006549">
    <property type="entry name" value="HAD-SF_hydro_IIIA"/>
</dbReference>
<dbReference type="NCBIfam" id="TIGR01662">
    <property type="entry name" value="HAD-SF-IIIA"/>
    <property type="match status" value="1"/>
</dbReference>
<dbReference type="InterPro" id="IPR050155">
    <property type="entry name" value="HAD-like_hydrolase_sf"/>
</dbReference>
<dbReference type="InterPro" id="IPR023198">
    <property type="entry name" value="PGP-like_dom2"/>
</dbReference>
<dbReference type="Pfam" id="PF13419">
    <property type="entry name" value="HAD_2"/>
    <property type="match status" value="1"/>
</dbReference>
<evidence type="ECO:0000313" key="1">
    <source>
        <dbReference type="EMBL" id="HIU25300.1"/>
    </source>
</evidence>
<dbReference type="SFLD" id="SFLDG01129">
    <property type="entry name" value="C1.5:_HAD__Beta-PGM__Phosphata"/>
    <property type="match status" value="1"/>
</dbReference>
<name>A0A9D1I1N7_9FIRM</name>
<reference evidence="1" key="1">
    <citation type="submission" date="2020-10" db="EMBL/GenBank/DDBJ databases">
        <authorList>
            <person name="Gilroy R."/>
        </authorList>
    </citation>
    <scope>NUCLEOTIDE SEQUENCE</scope>
    <source>
        <strain evidence="1">ChiHcec3-6078</strain>
    </source>
</reference>
<dbReference type="Gene3D" id="1.10.150.240">
    <property type="entry name" value="Putative phosphatase, domain 2"/>
    <property type="match status" value="1"/>
</dbReference>
<dbReference type="GO" id="GO:0006281">
    <property type="term" value="P:DNA repair"/>
    <property type="evidence" value="ECO:0007669"/>
    <property type="project" value="TreeGrafter"/>
</dbReference>
<dbReference type="InterPro" id="IPR041492">
    <property type="entry name" value="HAD_2"/>
</dbReference>
<dbReference type="NCBIfam" id="TIGR01549">
    <property type="entry name" value="HAD-SF-IA-v1"/>
    <property type="match status" value="1"/>
</dbReference>
<keyword evidence="1" id="KW-0378">Hydrolase</keyword>
<dbReference type="PANTHER" id="PTHR43434">
    <property type="entry name" value="PHOSPHOGLYCOLATE PHOSPHATASE"/>
    <property type="match status" value="1"/>
</dbReference>
<dbReference type="PANTHER" id="PTHR43434:SF1">
    <property type="entry name" value="PHOSPHOGLYCOLATE PHOSPHATASE"/>
    <property type="match status" value="1"/>
</dbReference>
<reference evidence="1" key="2">
    <citation type="journal article" date="2021" name="PeerJ">
        <title>Extensive microbial diversity within the chicken gut microbiome revealed by metagenomics and culture.</title>
        <authorList>
            <person name="Gilroy R."/>
            <person name="Ravi A."/>
            <person name="Getino M."/>
            <person name="Pursley I."/>
            <person name="Horton D.L."/>
            <person name="Alikhan N.F."/>
            <person name="Baker D."/>
            <person name="Gharbi K."/>
            <person name="Hall N."/>
            <person name="Watson M."/>
            <person name="Adriaenssens E.M."/>
            <person name="Foster-Nyarko E."/>
            <person name="Jarju S."/>
            <person name="Secka A."/>
            <person name="Antonio M."/>
            <person name="Oren A."/>
            <person name="Chaudhuri R.R."/>
            <person name="La Ragione R."/>
            <person name="Hildebrand F."/>
            <person name="Pallen M.J."/>
        </authorList>
    </citation>
    <scope>NUCLEOTIDE SEQUENCE</scope>
    <source>
        <strain evidence="1">ChiHcec3-6078</strain>
    </source>
</reference>
<proteinExistence type="predicted"/>
<dbReference type="Proteomes" id="UP000824090">
    <property type="component" value="Unassembled WGS sequence"/>
</dbReference>
<organism evidence="1 2">
    <name type="scientific">Candidatus Allocopromorpha excrementigallinarum</name>
    <dbReference type="NCBI Taxonomy" id="2840742"/>
    <lineage>
        <taxon>Bacteria</taxon>
        <taxon>Bacillati</taxon>
        <taxon>Bacillota</taxon>
        <taxon>Clostridia</taxon>
        <taxon>Eubacteriales</taxon>
        <taxon>Eubacteriaceae</taxon>
        <taxon>Eubacteriaceae incertae sedis</taxon>
        <taxon>Candidatus Allocopromorpha</taxon>
    </lineage>
</organism>
<dbReference type="SFLD" id="SFLDG01135">
    <property type="entry name" value="C1.5.6:_HAD__Beta-PGM__Phospha"/>
    <property type="match status" value="1"/>
</dbReference>
<comment type="caution">
    <text evidence="1">The sequence shown here is derived from an EMBL/GenBank/DDBJ whole genome shotgun (WGS) entry which is preliminary data.</text>
</comment>
<dbReference type="AlphaFoldDB" id="A0A9D1I1N7"/>
<dbReference type="GO" id="GO:0008967">
    <property type="term" value="F:phosphoglycolate phosphatase activity"/>
    <property type="evidence" value="ECO:0007669"/>
    <property type="project" value="TreeGrafter"/>
</dbReference>
<protein>
    <submittedName>
        <fullName evidence="1">HAD family hydrolase</fullName>
    </submittedName>
</protein>
<evidence type="ECO:0000313" key="2">
    <source>
        <dbReference type="Proteomes" id="UP000824090"/>
    </source>
</evidence>
<dbReference type="SFLD" id="SFLDS00003">
    <property type="entry name" value="Haloacid_Dehalogenase"/>
    <property type="match status" value="1"/>
</dbReference>
<dbReference type="InterPro" id="IPR036412">
    <property type="entry name" value="HAD-like_sf"/>
</dbReference>
<dbReference type="Gene3D" id="3.40.50.1000">
    <property type="entry name" value="HAD superfamily/HAD-like"/>
    <property type="match status" value="1"/>
</dbReference>
<dbReference type="SUPFAM" id="SSF56784">
    <property type="entry name" value="HAD-like"/>
    <property type="match status" value="1"/>
</dbReference>
<dbReference type="EMBL" id="DVMP01000046">
    <property type="protein sequence ID" value="HIU25300.1"/>
    <property type="molecule type" value="Genomic_DNA"/>
</dbReference>
<accession>A0A9D1I1N7</accession>
<dbReference type="PROSITE" id="PS01228">
    <property type="entry name" value="COF_1"/>
    <property type="match status" value="1"/>
</dbReference>
<dbReference type="InterPro" id="IPR006439">
    <property type="entry name" value="HAD-SF_hydro_IA"/>
</dbReference>
<dbReference type="NCBIfam" id="TIGR01509">
    <property type="entry name" value="HAD-SF-IA-v3"/>
    <property type="match status" value="1"/>
</dbReference>
<sequence length="217" mass="24632">MKYKAAIFDMDGTILNTLEDLTEALNYALKTNGLPERSESDARRFLGNGLRRLIELSVPEEAGPAERERVFEAFNLYYSRHMGDHTEPYEGILSVIKELRKKGIHTAVVSNKRDYAVRELCERYFRGLFEMAAGEKDGVRRKPYPDSVEEVMKSFGVKGEETVYIGDSEVDAETAENAGADCILVDWGFRDRDFLESIEKAAVVSTPRELLEKIIHV</sequence>
<dbReference type="GO" id="GO:0005829">
    <property type="term" value="C:cytosol"/>
    <property type="evidence" value="ECO:0007669"/>
    <property type="project" value="TreeGrafter"/>
</dbReference>
<dbReference type="InterPro" id="IPR023214">
    <property type="entry name" value="HAD_sf"/>
</dbReference>
<gene>
    <name evidence="1" type="ORF">IAC50_02220</name>
</gene>